<evidence type="ECO:0000313" key="2">
    <source>
        <dbReference type="Proteomes" id="UP000580250"/>
    </source>
</evidence>
<name>A0A6V7WNK8_MELEN</name>
<comment type="caution">
    <text evidence="1">The sequence shown here is derived from an EMBL/GenBank/DDBJ whole genome shotgun (WGS) entry which is preliminary data.</text>
</comment>
<dbReference type="Proteomes" id="UP000580250">
    <property type="component" value="Unassembled WGS sequence"/>
</dbReference>
<gene>
    <name evidence="1" type="ORF">MENT_LOCUS41268</name>
</gene>
<organism evidence="1 2">
    <name type="scientific">Meloidogyne enterolobii</name>
    <name type="common">Root-knot nematode worm</name>
    <name type="synonym">Meloidogyne mayaguensis</name>
    <dbReference type="NCBI Taxonomy" id="390850"/>
    <lineage>
        <taxon>Eukaryota</taxon>
        <taxon>Metazoa</taxon>
        <taxon>Ecdysozoa</taxon>
        <taxon>Nematoda</taxon>
        <taxon>Chromadorea</taxon>
        <taxon>Rhabditida</taxon>
        <taxon>Tylenchina</taxon>
        <taxon>Tylenchomorpha</taxon>
        <taxon>Tylenchoidea</taxon>
        <taxon>Meloidogynidae</taxon>
        <taxon>Meloidogyninae</taxon>
        <taxon>Meloidogyne</taxon>
    </lineage>
</organism>
<proteinExistence type="predicted"/>
<accession>A0A6V7WNK8</accession>
<dbReference type="AlphaFoldDB" id="A0A6V7WNK8"/>
<sequence length="49" mass="5344">MFVPAASRSAAFFNAKRRRSSNNCGPNSSKPKHLNIRIHTFVPGDLSSA</sequence>
<reference evidence="1 2" key="1">
    <citation type="submission" date="2020-08" db="EMBL/GenBank/DDBJ databases">
        <authorList>
            <person name="Koutsovoulos G."/>
            <person name="Danchin GJ E."/>
        </authorList>
    </citation>
    <scope>NUCLEOTIDE SEQUENCE [LARGE SCALE GENOMIC DNA]</scope>
</reference>
<dbReference type="EMBL" id="CAJEWN010000702">
    <property type="protein sequence ID" value="CAD2188609.1"/>
    <property type="molecule type" value="Genomic_DNA"/>
</dbReference>
<evidence type="ECO:0000313" key="1">
    <source>
        <dbReference type="EMBL" id="CAD2188609.1"/>
    </source>
</evidence>
<protein>
    <submittedName>
        <fullName evidence="1">Uncharacterized protein</fullName>
    </submittedName>
</protein>